<comment type="similarity">
    <text evidence="2 9">Belongs to the cytochrome P450 family.</text>
</comment>
<dbReference type="Gene3D" id="1.10.630.10">
    <property type="entry name" value="Cytochrome P450"/>
    <property type="match status" value="1"/>
</dbReference>
<sequence>MFSSQLVILEPDTASIDRSMASGSNEVFAALVVVAIASFVLIYLYAEARKRQRQPPGPWPWPVIGNFPALGGLLHQSLATLAAKYGGLMYLRLGSLPCIVISTAKAAKEFYQTNDANFSARPTRLAYTMFNYNEVNYKTLALTSDVHHWRKLRRFFNTELFSPGRYAAQQTTRAAEIEHMIKLLMEDCKTTGDAVDVRAWLYGVTSNTMTAIFTGKRYFGTTDAKMKIERENLVKMNNALFEIAGAMVIGDFVPYLSFIDRLQGTRAKFQKATDEAEKFTRKVFDLDKHRQQYEERKNDPSYVPNVAEVILHTPLDDGHIPSDKDMLKILQEFLNAGTETSATLAEWAMAELITNPNLIKRAQAELDGAVHSHRLVEEADLPNLPFLQAILKETYRLHPPVPLLIPHQANQATELQGYHLPAGTMALVNAWAIQRDPSVYTNPDTFDPGRFLEHPEVNHLSASDYFELIPFGAGRRMCPGYNLGNTSSLLMLANLLYVFDWSLPDGKHTVDMSEHMGLTVGLKTALVLSAKPRFELDEACPSPTAIHNP</sequence>
<dbReference type="AlphaFoldDB" id="A0A8T0HHD9"/>
<evidence type="ECO:0000256" key="8">
    <source>
        <dbReference type="PIRSR" id="PIRSR602401-1"/>
    </source>
</evidence>
<keyword evidence="4 8" id="KW-0479">Metal-binding</keyword>
<gene>
    <name evidence="11" type="ORF">KC19_6G172700</name>
</gene>
<evidence type="ECO:0000313" key="11">
    <source>
        <dbReference type="EMBL" id="KAG0570585.1"/>
    </source>
</evidence>
<evidence type="ECO:0000256" key="7">
    <source>
        <dbReference type="ARBA" id="ARBA00023033"/>
    </source>
</evidence>
<evidence type="ECO:0000256" key="1">
    <source>
        <dbReference type="ARBA" id="ARBA00001971"/>
    </source>
</evidence>
<evidence type="ECO:0000256" key="6">
    <source>
        <dbReference type="ARBA" id="ARBA00023004"/>
    </source>
</evidence>
<dbReference type="GO" id="GO:0004497">
    <property type="term" value="F:monooxygenase activity"/>
    <property type="evidence" value="ECO:0007669"/>
    <property type="project" value="UniProtKB-KW"/>
</dbReference>
<dbReference type="GO" id="GO:0020037">
    <property type="term" value="F:heme binding"/>
    <property type="evidence" value="ECO:0007669"/>
    <property type="project" value="InterPro"/>
</dbReference>
<dbReference type="PROSITE" id="PS00086">
    <property type="entry name" value="CYTOCHROME_P450"/>
    <property type="match status" value="1"/>
</dbReference>
<feature type="transmembrane region" description="Helical" evidence="10">
    <location>
        <begin position="27"/>
        <end position="46"/>
    </location>
</feature>
<feature type="transmembrane region" description="Helical" evidence="10">
    <location>
        <begin position="239"/>
        <end position="258"/>
    </location>
</feature>
<evidence type="ECO:0000256" key="2">
    <source>
        <dbReference type="ARBA" id="ARBA00010617"/>
    </source>
</evidence>
<dbReference type="PANTHER" id="PTHR47944">
    <property type="entry name" value="CYTOCHROME P450 98A9"/>
    <property type="match status" value="1"/>
</dbReference>
<dbReference type="GO" id="GO:0016705">
    <property type="term" value="F:oxidoreductase activity, acting on paired donors, with incorporation or reduction of molecular oxygen"/>
    <property type="evidence" value="ECO:0007669"/>
    <property type="project" value="InterPro"/>
</dbReference>
<keyword evidence="5 9" id="KW-0560">Oxidoreductase</keyword>
<evidence type="ECO:0000256" key="4">
    <source>
        <dbReference type="ARBA" id="ARBA00022723"/>
    </source>
</evidence>
<dbReference type="CDD" id="cd20618">
    <property type="entry name" value="CYP71_clan"/>
    <property type="match status" value="1"/>
</dbReference>
<keyword evidence="7 9" id="KW-0503">Monooxygenase</keyword>
<reference evidence="11 12" key="1">
    <citation type="submission" date="2020-06" db="EMBL/GenBank/DDBJ databases">
        <title>WGS assembly of Ceratodon purpureus strain R40.</title>
        <authorList>
            <person name="Carey S.B."/>
            <person name="Jenkins J."/>
            <person name="Shu S."/>
            <person name="Lovell J.T."/>
            <person name="Sreedasyam A."/>
            <person name="Maumus F."/>
            <person name="Tiley G.P."/>
            <person name="Fernandez-Pozo N."/>
            <person name="Barry K."/>
            <person name="Chen C."/>
            <person name="Wang M."/>
            <person name="Lipzen A."/>
            <person name="Daum C."/>
            <person name="Saski C.A."/>
            <person name="Payton A.C."/>
            <person name="Mcbreen J.C."/>
            <person name="Conrad R.E."/>
            <person name="Kollar L.M."/>
            <person name="Olsson S."/>
            <person name="Huttunen S."/>
            <person name="Landis J.B."/>
            <person name="Wickett N.J."/>
            <person name="Johnson M.G."/>
            <person name="Rensing S.A."/>
            <person name="Grimwood J."/>
            <person name="Schmutz J."/>
            <person name="Mcdaniel S.F."/>
        </authorList>
    </citation>
    <scope>NUCLEOTIDE SEQUENCE [LARGE SCALE GENOMIC DNA]</scope>
    <source>
        <strain evidence="11 12">R40</strain>
    </source>
</reference>
<keyword evidence="3 8" id="KW-0349">Heme</keyword>
<keyword evidence="6 8" id="KW-0408">Iron</keyword>
<accession>A0A8T0HHD9</accession>
<dbReference type="PRINTS" id="PR00385">
    <property type="entry name" value="P450"/>
</dbReference>
<dbReference type="EMBL" id="CM026427">
    <property type="protein sequence ID" value="KAG0570585.1"/>
    <property type="molecule type" value="Genomic_DNA"/>
</dbReference>
<dbReference type="SUPFAM" id="SSF48264">
    <property type="entry name" value="Cytochrome P450"/>
    <property type="match status" value="1"/>
</dbReference>
<evidence type="ECO:0000313" key="12">
    <source>
        <dbReference type="Proteomes" id="UP000822688"/>
    </source>
</evidence>
<dbReference type="InterPro" id="IPR036396">
    <property type="entry name" value="Cyt_P450_sf"/>
</dbReference>
<evidence type="ECO:0000256" key="3">
    <source>
        <dbReference type="ARBA" id="ARBA00022617"/>
    </source>
</evidence>
<proteinExistence type="inferred from homology"/>
<name>A0A8T0HHD9_CERPU</name>
<dbReference type="GO" id="GO:0044550">
    <property type="term" value="P:secondary metabolite biosynthetic process"/>
    <property type="evidence" value="ECO:0007669"/>
    <property type="project" value="UniProtKB-ARBA"/>
</dbReference>
<evidence type="ECO:0008006" key="13">
    <source>
        <dbReference type="Google" id="ProtNLM"/>
    </source>
</evidence>
<evidence type="ECO:0000256" key="9">
    <source>
        <dbReference type="RuleBase" id="RU000461"/>
    </source>
</evidence>
<dbReference type="PANTHER" id="PTHR47944:SF4">
    <property type="entry name" value="OS09G0441700 PROTEIN"/>
    <property type="match status" value="1"/>
</dbReference>
<dbReference type="FunFam" id="1.10.630.10:FF:000126">
    <property type="entry name" value="Predicted protein"/>
    <property type="match status" value="1"/>
</dbReference>
<organism evidence="11 12">
    <name type="scientific">Ceratodon purpureus</name>
    <name type="common">Fire moss</name>
    <name type="synonym">Dicranum purpureum</name>
    <dbReference type="NCBI Taxonomy" id="3225"/>
    <lineage>
        <taxon>Eukaryota</taxon>
        <taxon>Viridiplantae</taxon>
        <taxon>Streptophyta</taxon>
        <taxon>Embryophyta</taxon>
        <taxon>Bryophyta</taxon>
        <taxon>Bryophytina</taxon>
        <taxon>Bryopsida</taxon>
        <taxon>Dicranidae</taxon>
        <taxon>Pseudoditrichales</taxon>
        <taxon>Ditrichaceae</taxon>
        <taxon>Ceratodon</taxon>
    </lineage>
</organism>
<protein>
    <recommendedName>
        <fullName evidence="13">Cytochrome P450</fullName>
    </recommendedName>
</protein>
<keyword evidence="12" id="KW-1185">Reference proteome</keyword>
<keyword evidence="10" id="KW-0812">Transmembrane</keyword>
<dbReference type="InterPro" id="IPR017972">
    <property type="entry name" value="Cyt_P450_CS"/>
</dbReference>
<dbReference type="InterPro" id="IPR002401">
    <property type="entry name" value="Cyt_P450_E_grp-I"/>
</dbReference>
<dbReference type="GO" id="GO:0005506">
    <property type="term" value="F:iron ion binding"/>
    <property type="evidence" value="ECO:0007669"/>
    <property type="project" value="InterPro"/>
</dbReference>
<dbReference type="Proteomes" id="UP000822688">
    <property type="component" value="Chromosome 6"/>
</dbReference>
<feature type="binding site" description="axial binding residue" evidence="8">
    <location>
        <position position="478"/>
    </location>
    <ligand>
        <name>heme</name>
        <dbReference type="ChEBI" id="CHEBI:30413"/>
    </ligand>
    <ligandPart>
        <name>Fe</name>
        <dbReference type="ChEBI" id="CHEBI:18248"/>
    </ligandPart>
</feature>
<evidence type="ECO:0000256" key="10">
    <source>
        <dbReference type="SAM" id="Phobius"/>
    </source>
</evidence>
<comment type="caution">
    <text evidence="11">The sequence shown here is derived from an EMBL/GenBank/DDBJ whole genome shotgun (WGS) entry which is preliminary data.</text>
</comment>
<keyword evidence="10" id="KW-1133">Transmembrane helix</keyword>
<dbReference type="InterPro" id="IPR001128">
    <property type="entry name" value="Cyt_P450"/>
</dbReference>
<comment type="cofactor">
    <cofactor evidence="1 8">
        <name>heme</name>
        <dbReference type="ChEBI" id="CHEBI:30413"/>
    </cofactor>
</comment>
<dbReference type="PRINTS" id="PR00463">
    <property type="entry name" value="EP450I"/>
</dbReference>
<evidence type="ECO:0000256" key="5">
    <source>
        <dbReference type="ARBA" id="ARBA00023002"/>
    </source>
</evidence>
<dbReference type="Pfam" id="PF00067">
    <property type="entry name" value="p450"/>
    <property type="match status" value="1"/>
</dbReference>
<keyword evidence="10" id="KW-0472">Membrane</keyword>